<dbReference type="PANTHER" id="PTHR43757:SF2">
    <property type="entry name" value="AMINOMETHYLTRANSFERASE, MITOCHONDRIAL"/>
    <property type="match status" value="1"/>
</dbReference>
<dbReference type="EMBL" id="VZQQ01000058">
    <property type="protein sequence ID" value="MBC8751521.1"/>
    <property type="molecule type" value="Genomic_DNA"/>
</dbReference>
<dbReference type="GO" id="GO:0016740">
    <property type="term" value="F:transferase activity"/>
    <property type="evidence" value="ECO:0007669"/>
    <property type="project" value="UniProtKB-KW"/>
</dbReference>
<dbReference type="SUPFAM" id="SSF101790">
    <property type="entry name" value="Aminomethyltransferase beta-barrel domain"/>
    <property type="match status" value="1"/>
</dbReference>
<dbReference type="Gene3D" id="3.30.1360.120">
    <property type="entry name" value="Probable tRNA modification gtpase trme, domain 1"/>
    <property type="match status" value="1"/>
</dbReference>
<feature type="domain" description="GCVT N-terminal" evidence="1">
    <location>
        <begin position="8"/>
        <end position="265"/>
    </location>
</feature>
<dbReference type="PIRSF" id="PIRSF006487">
    <property type="entry name" value="GcvT"/>
    <property type="match status" value="1"/>
</dbReference>
<evidence type="ECO:0000259" key="1">
    <source>
        <dbReference type="Pfam" id="PF01571"/>
    </source>
</evidence>
<dbReference type="InterPro" id="IPR013977">
    <property type="entry name" value="GcvT_C"/>
</dbReference>
<evidence type="ECO:0000313" key="3">
    <source>
        <dbReference type="EMBL" id="MBC8751521.1"/>
    </source>
</evidence>
<dbReference type="InterPro" id="IPR029043">
    <property type="entry name" value="GcvT/YgfZ_C"/>
</dbReference>
<keyword evidence="3" id="KW-0808">Transferase</keyword>
<dbReference type="InterPro" id="IPR028896">
    <property type="entry name" value="GcvT/YgfZ/DmdA"/>
</dbReference>
<accession>A0ABR7PZ76</accession>
<dbReference type="Proteomes" id="UP000736373">
    <property type="component" value="Unassembled WGS sequence"/>
</dbReference>
<feature type="domain" description="Aminomethyltransferase C-terminal" evidence="2">
    <location>
        <begin position="296"/>
        <end position="365"/>
    </location>
</feature>
<dbReference type="RefSeq" id="WP_187638441.1">
    <property type="nucleotide sequence ID" value="NZ_VZQQ01000058.1"/>
</dbReference>
<evidence type="ECO:0000313" key="4">
    <source>
        <dbReference type="Proteomes" id="UP000736373"/>
    </source>
</evidence>
<proteinExistence type="predicted"/>
<dbReference type="InterPro" id="IPR006222">
    <property type="entry name" value="GCVT_N"/>
</dbReference>
<organism evidence="3 4">
    <name type="scientific">Paraburkholderia podalyriae</name>
    <dbReference type="NCBI Taxonomy" id="1938811"/>
    <lineage>
        <taxon>Bacteria</taxon>
        <taxon>Pseudomonadati</taxon>
        <taxon>Pseudomonadota</taxon>
        <taxon>Betaproteobacteria</taxon>
        <taxon>Burkholderiales</taxon>
        <taxon>Burkholderiaceae</taxon>
        <taxon>Paraburkholderia</taxon>
    </lineage>
</organism>
<gene>
    <name evidence="3" type="ORF">F6X42_34890</name>
</gene>
<dbReference type="SUPFAM" id="SSF103025">
    <property type="entry name" value="Folate-binding domain"/>
    <property type="match status" value="1"/>
</dbReference>
<reference evidence="3 4" key="1">
    <citation type="submission" date="2019-09" db="EMBL/GenBank/DDBJ databases">
        <title>Paraburkholderia podalyriae sp. nov., A South African Podalyria-associated rhizobium.</title>
        <authorList>
            <person name="Mavima L."/>
            <person name="Beukes C.W."/>
            <person name="Palmer M."/>
            <person name="De Meyer S.E."/>
            <person name="James E.K."/>
            <person name="Maluk M."/>
            <person name="Avontuur J.R."/>
            <person name="Chan W.Y."/>
            <person name="Venter S.N."/>
            <person name="Steenkamp E.T."/>
        </authorList>
    </citation>
    <scope>NUCLEOTIDE SEQUENCE [LARGE SCALE GENOMIC DNA]</scope>
    <source>
        <strain evidence="3 4">WC7.3b</strain>
    </source>
</reference>
<dbReference type="InterPro" id="IPR027266">
    <property type="entry name" value="TrmE/GcvT-like"/>
</dbReference>
<dbReference type="Pfam" id="PF08669">
    <property type="entry name" value="GCV_T_C"/>
    <property type="match status" value="1"/>
</dbReference>
<keyword evidence="4" id="KW-1185">Reference proteome</keyword>
<dbReference type="Pfam" id="PF01571">
    <property type="entry name" value="GCV_T"/>
    <property type="match status" value="1"/>
</dbReference>
<dbReference type="PANTHER" id="PTHR43757">
    <property type="entry name" value="AMINOMETHYLTRANSFERASE"/>
    <property type="match status" value="1"/>
</dbReference>
<name>A0ABR7PZ76_9BURK</name>
<protein>
    <submittedName>
        <fullName evidence="3">Aminomethyl transferase family protein</fullName>
    </submittedName>
</protein>
<comment type="caution">
    <text evidence="3">The sequence shown here is derived from an EMBL/GenBank/DDBJ whole genome shotgun (WGS) entry which is preliminary data.</text>
</comment>
<sequence length="373" mass="40817">MLKHTPYYHKLVAAGAKLQDRGGFATPNFFSSVADENTAVRERVGMFDVYYQVGVEVKGKDAEKLLERALVNDVRRMRDGGVLYSSVCNEKGGIVDDLTCFRFDGNKFWLSPTPSRVHAVVEAVSRLIGSLSVTVTNLGYSNAYLSIQGPNSRELLSELTDADVSRDALKYFSFKTGSVAQVPEAMISRTGYSGELGYELFFPVEYAEHVWDAVADAGRKFDIRPCGMKTMRSLRIEKSYLLYGLDINENTDPLSAGLGWTVRFDDRDFVGRSSLDLLASTGVSSQLRLIDTGSINPILHGEKVFHNGEEVAVVTSGDPGFHLGKTFAFAYLPTALAVEGTEVEIGLADESGKVAGTVLSQAPYDPMRSRLTS</sequence>
<evidence type="ECO:0000259" key="2">
    <source>
        <dbReference type="Pfam" id="PF08669"/>
    </source>
</evidence>